<dbReference type="InterPro" id="IPR018060">
    <property type="entry name" value="HTH_AraC"/>
</dbReference>
<dbReference type="EMBL" id="CAACVJ010000087">
    <property type="protein sequence ID" value="VEP13006.1"/>
    <property type="molecule type" value="Genomic_DNA"/>
</dbReference>
<dbReference type="PROSITE" id="PS01124">
    <property type="entry name" value="HTH_ARAC_FAMILY_2"/>
    <property type="match status" value="1"/>
</dbReference>
<dbReference type="GO" id="GO:0003700">
    <property type="term" value="F:DNA-binding transcription factor activity"/>
    <property type="evidence" value="ECO:0007669"/>
    <property type="project" value="InterPro"/>
</dbReference>
<dbReference type="RefSeq" id="WP_144871209.1">
    <property type="nucleotide sequence ID" value="NZ_LR213928.1"/>
</dbReference>
<dbReference type="GO" id="GO:0043565">
    <property type="term" value="F:sequence-specific DNA binding"/>
    <property type="evidence" value="ECO:0007669"/>
    <property type="project" value="InterPro"/>
</dbReference>
<organism evidence="5 6">
    <name type="scientific">Hyella patelloides LEGE 07179</name>
    <dbReference type="NCBI Taxonomy" id="945734"/>
    <lineage>
        <taxon>Bacteria</taxon>
        <taxon>Bacillati</taxon>
        <taxon>Cyanobacteriota</taxon>
        <taxon>Cyanophyceae</taxon>
        <taxon>Pleurocapsales</taxon>
        <taxon>Hyellaceae</taxon>
        <taxon>Hyella</taxon>
    </lineage>
</organism>
<dbReference type="InterPro" id="IPR020449">
    <property type="entry name" value="Tscrpt_reg_AraC-type_HTH"/>
</dbReference>
<keyword evidence="6" id="KW-1185">Reference proteome</keyword>
<sequence>MPITISKKDYWDLVCETQRKKHLNHNDKFDVTWQYPEQLGQGTYREIQLRQGVELAIDRYQLYDDVIVQSSERSHSLEYEFRVSGTHTPDYIAAGQYSLCGSGIAPREKWERSATEPIVQVSVHIEPEVFQTFLGDRDLASMGLDHLIKESDIYYQRRDTTTIAMQTVLHQILHCPFHDITKKIYLESKVWELMALLIEEEKERHQSKRSAFTLKPDDIDRIYHAKEILTQQSDRPPLLLDLARQVGLNDCTLKRGFREVFGTTAFGYLHDYRLEQARQLLLENRFNVSEIAIQVGFGSCSYLSRVFRRKYGVSPKQYQAQYKNSV</sequence>
<evidence type="ECO:0000256" key="3">
    <source>
        <dbReference type="ARBA" id="ARBA00023163"/>
    </source>
</evidence>
<dbReference type="Pfam" id="PF12833">
    <property type="entry name" value="HTH_18"/>
    <property type="match status" value="1"/>
</dbReference>
<keyword evidence="3" id="KW-0804">Transcription</keyword>
<dbReference type="SMART" id="SM00342">
    <property type="entry name" value="HTH_ARAC"/>
    <property type="match status" value="1"/>
</dbReference>
<dbReference type="AlphaFoldDB" id="A0A563VNG3"/>
<reference evidence="5 6" key="1">
    <citation type="submission" date="2019-01" db="EMBL/GenBank/DDBJ databases">
        <authorList>
            <person name="Brito A."/>
        </authorList>
    </citation>
    <scope>NUCLEOTIDE SEQUENCE [LARGE SCALE GENOMIC DNA]</scope>
    <source>
        <strain evidence="5">1</strain>
    </source>
</reference>
<keyword evidence="1" id="KW-0805">Transcription regulation</keyword>
<dbReference type="OrthoDB" id="7544370at2"/>
<dbReference type="PROSITE" id="PS00041">
    <property type="entry name" value="HTH_ARAC_FAMILY_1"/>
    <property type="match status" value="1"/>
</dbReference>
<dbReference type="Gene3D" id="1.10.10.60">
    <property type="entry name" value="Homeodomain-like"/>
    <property type="match status" value="2"/>
</dbReference>
<dbReference type="PRINTS" id="PR00032">
    <property type="entry name" value="HTHARAC"/>
</dbReference>
<protein>
    <submittedName>
        <fullName evidence="5">Transcriptional family</fullName>
    </submittedName>
</protein>
<dbReference type="PANTHER" id="PTHR47893:SF1">
    <property type="entry name" value="REGULATORY PROTEIN PCHR"/>
    <property type="match status" value="1"/>
</dbReference>
<evidence type="ECO:0000256" key="1">
    <source>
        <dbReference type="ARBA" id="ARBA00023015"/>
    </source>
</evidence>
<dbReference type="InterPro" id="IPR053142">
    <property type="entry name" value="PchR_regulatory_protein"/>
</dbReference>
<evidence type="ECO:0000313" key="6">
    <source>
        <dbReference type="Proteomes" id="UP000320055"/>
    </source>
</evidence>
<proteinExistence type="predicted"/>
<dbReference type="Proteomes" id="UP000320055">
    <property type="component" value="Unassembled WGS sequence"/>
</dbReference>
<dbReference type="PANTHER" id="PTHR47893">
    <property type="entry name" value="REGULATORY PROTEIN PCHR"/>
    <property type="match status" value="1"/>
</dbReference>
<evidence type="ECO:0000259" key="4">
    <source>
        <dbReference type="PROSITE" id="PS01124"/>
    </source>
</evidence>
<dbReference type="InterPro" id="IPR009057">
    <property type="entry name" value="Homeodomain-like_sf"/>
</dbReference>
<dbReference type="InterPro" id="IPR018062">
    <property type="entry name" value="HTH_AraC-typ_CS"/>
</dbReference>
<keyword evidence="2" id="KW-0238">DNA-binding</keyword>
<evidence type="ECO:0000313" key="5">
    <source>
        <dbReference type="EMBL" id="VEP13006.1"/>
    </source>
</evidence>
<feature type="domain" description="HTH araC/xylS-type" evidence="4">
    <location>
        <begin position="223"/>
        <end position="321"/>
    </location>
</feature>
<evidence type="ECO:0000256" key="2">
    <source>
        <dbReference type="ARBA" id="ARBA00023125"/>
    </source>
</evidence>
<accession>A0A563VNG3</accession>
<gene>
    <name evidence="5" type="ORF">H1P_1770013</name>
</gene>
<dbReference type="SUPFAM" id="SSF46689">
    <property type="entry name" value="Homeodomain-like"/>
    <property type="match status" value="2"/>
</dbReference>
<name>A0A563VNG3_9CYAN</name>